<dbReference type="Pfam" id="PF03743">
    <property type="entry name" value="TrbI"/>
    <property type="match status" value="1"/>
</dbReference>
<evidence type="ECO:0000256" key="1">
    <source>
        <dbReference type="ARBA" id="ARBA00004167"/>
    </source>
</evidence>
<gene>
    <name evidence="7" type="ORF">GGD89_003925</name>
</gene>
<comment type="subcellular location">
    <subcellularLocation>
        <location evidence="1">Membrane</location>
        <topology evidence="1">Single-pass membrane protein</topology>
    </subcellularLocation>
</comment>
<feature type="compositionally biased region" description="Low complexity" evidence="6">
    <location>
        <begin position="28"/>
        <end position="43"/>
    </location>
</feature>
<dbReference type="Proteomes" id="UP000554286">
    <property type="component" value="Unassembled WGS sequence"/>
</dbReference>
<organism evidence="7 8">
    <name type="scientific">Roseospira visakhapatnamensis</name>
    <dbReference type="NCBI Taxonomy" id="390880"/>
    <lineage>
        <taxon>Bacteria</taxon>
        <taxon>Pseudomonadati</taxon>
        <taxon>Pseudomonadota</taxon>
        <taxon>Alphaproteobacteria</taxon>
        <taxon>Rhodospirillales</taxon>
        <taxon>Rhodospirillaceae</taxon>
        <taxon>Roseospira</taxon>
    </lineage>
</organism>
<dbReference type="PRINTS" id="PR01218">
    <property type="entry name" value="PSTLEXTENSIN"/>
</dbReference>
<keyword evidence="4" id="KW-1133">Transmembrane helix</keyword>
<dbReference type="Gene3D" id="2.40.128.260">
    <property type="entry name" value="Type IV secretion system, VirB10/TraB/TrbI"/>
    <property type="match status" value="1"/>
</dbReference>
<dbReference type="AlphaFoldDB" id="A0A7W6RHU6"/>
<proteinExistence type="inferred from homology"/>
<keyword evidence="3" id="KW-0812">Transmembrane</keyword>
<reference evidence="7 8" key="1">
    <citation type="submission" date="2020-08" db="EMBL/GenBank/DDBJ databases">
        <title>Genome sequencing of Purple Non-Sulfur Bacteria from various extreme environments.</title>
        <authorList>
            <person name="Mayer M."/>
        </authorList>
    </citation>
    <scope>NUCLEOTIDE SEQUENCE [LARGE SCALE GENOMIC DNA]</scope>
    <source>
        <strain evidence="7 8">JA131</strain>
    </source>
</reference>
<dbReference type="EMBL" id="JACIGK010000071">
    <property type="protein sequence ID" value="MBB4268261.1"/>
    <property type="molecule type" value="Genomic_DNA"/>
</dbReference>
<evidence type="ECO:0000313" key="8">
    <source>
        <dbReference type="Proteomes" id="UP000554286"/>
    </source>
</evidence>
<dbReference type="RefSeq" id="WP_184049104.1">
    <property type="nucleotide sequence ID" value="NZ_JACIGK010000071.1"/>
</dbReference>
<sequence>MTTSALCELALALGLTLGGHCVAPPVPVPASDLPPDDPGAYALPDPPPPAPAPAPAPVVMPPIIIEKVLPAPAPPAPAPVVVQPPPPPPPPDPMATALAALWAGARGAPGTLRPVVAGLPPAAPAMPATRDMAALDLATPATADYGGPRRTSSPPVDNTRIITADRYITGILETGINSQVGGDDTGTVVVQTARDVYGYHGRKVLMPKGSRLICDYQAPEDIGSSRLAITCQRVLIAGHRAEIRNLDSLLSDVQGRV</sequence>
<accession>A0A7W6RHU6</accession>
<evidence type="ECO:0000256" key="5">
    <source>
        <dbReference type="ARBA" id="ARBA00023136"/>
    </source>
</evidence>
<evidence type="ECO:0000256" key="2">
    <source>
        <dbReference type="ARBA" id="ARBA00010265"/>
    </source>
</evidence>
<feature type="non-terminal residue" evidence="7">
    <location>
        <position position="257"/>
    </location>
</feature>
<evidence type="ECO:0000313" key="7">
    <source>
        <dbReference type="EMBL" id="MBB4268261.1"/>
    </source>
</evidence>
<dbReference type="GO" id="GO:0016020">
    <property type="term" value="C:membrane"/>
    <property type="evidence" value="ECO:0007669"/>
    <property type="project" value="UniProtKB-SubCell"/>
</dbReference>
<dbReference type="InterPro" id="IPR005498">
    <property type="entry name" value="T4SS_VirB10/TraB/TrbI"/>
</dbReference>
<evidence type="ECO:0000256" key="4">
    <source>
        <dbReference type="ARBA" id="ARBA00022989"/>
    </source>
</evidence>
<protein>
    <submittedName>
        <fullName evidence="7">Type IV secretion system protein VirB10</fullName>
    </submittedName>
</protein>
<keyword evidence="8" id="KW-1185">Reference proteome</keyword>
<keyword evidence="5" id="KW-0472">Membrane</keyword>
<dbReference type="InterPro" id="IPR003882">
    <property type="entry name" value="Pistil_extensin"/>
</dbReference>
<feature type="region of interest" description="Disordered" evidence="6">
    <location>
        <begin position="28"/>
        <end position="49"/>
    </location>
</feature>
<dbReference type="InterPro" id="IPR042217">
    <property type="entry name" value="T4SS_VirB10/TrbI"/>
</dbReference>
<comment type="caution">
    <text evidence="7">The sequence shown here is derived from an EMBL/GenBank/DDBJ whole genome shotgun (WGS) entry which is preliminary data.</text>
</comment>
<comment type="similarity">
    <text evidence="2">Belongs to the TrbI/VirB10 family.</text>
</comment>
<evidence type="ECO:0000256" key="3">
    <source>
        <dbReference type="ARBA" id="ARBA00022692"/>
    </source>
</evidence>
<evidence type="ECO:0000256" key="6">
    <source>
        <dbReference type="SAM" id="MobiDB-lite"/>
    </source>
</evidence>
<name>A0A7W6RHU6_9PROT</name>